<dbReference type="Proteomes" id="UP000218231">
    <property type="component" value="Unassembled WGS sequence"/>
</dbReference>
<feature type="region of interest" description="Disordered" evidence="1">
    <location>
        <begin position="1"/>
        <end position="27"/>
    </location>
</feature>
<dbReference type="EMBL" id="LIAE01010286">
    <property type="protein sequence ID" value="PAV64058.1"/>
    <property type="molecule type" value="Genomic_DNA"/>
</dbReference>
<feature type="compositionally biased region" description="Basic and acidic residues" evidence="1">
    <location>
        <begin position="96"/>
        <end position="109"/>
    </location>
</feature>
<proteinExistence type="predicted"/>
<feature type="compositionally biased region" description="Basic and acidic residues" evidence="1">
    <location>
        <begin position="74"/>
        <end position="88"/>
    </location>
</feature>
<name>A0A2A2JQR7_9BILA</name>
<keyword evidence="3" id="KW-1185">Reference proteome</keyword>
<sequence length="376" mass="43592">MSIAMQIESNNRARQDREKRRQDEANRHHEVIHQAQLEAASQRNIQINNLTGATNDARRERELARQNDAEKLSKLETKGKEHQDKLEADQQTTINDMKERGAEQAAEQRERLNEQMHSQRQGMAAQDNAHQQIMVDTKSAFNEQKLKQNTVLETKKLEVNETKDLYKDEESYEKDKLDKEERALVRKKLAAQKDQISMQIKYLNFYQIMCNTNDAEQYYNDDYKKVSDQVCNSTMFSCEQALRDLDIGRSSITSRAVESLRSLSHGLAKNDREEFLKVLYNLEDAENELRKLCEQMETNVKYRSSLATLKTLTNDINEAMENLRKRIRDVPTEDSVANARKKTEELTVELGRINDNLHDPMKSLPSDASNAQPALK</sequence>
<reference evidence="2 3" key="1">
    <citation type="journal article" date="2017" name="Curr. Biol.">
        <title>Genome architecture and evolution of a unichromosomal asexual nematode.</title>
        <authorList>
            <person name="Fradin H."/>
            <person name="Zegar C."/>
            <person name="Gutwein M."/>
            <person name="Lucas J."/>
            <person name="Kovtun M."/>
            <person name="Corcoran D."/>
            <person name="Baugh L.R."/>
            <person name="Kiontke K."/>
            <person name="Gunsalus K."/>
            <person name="Fitch D.H."/>
            <person name="Piano F."/>
        </authorList>
    </citation>
    <scope>NUCLEOTIDE SEQUENCE [LARGE SCALE GENOMIC DNA]</scope>
    <source>
        <strain evidence="2">PF1309</strain>
    </source>
</reference>
<evidence type="ECO:0000313" key="3">
    <source>
        <dbReference type="Proteomes" id="UP000218231"/>
    </source>
</evidence>
<feature type="region of interest" description="Disordered" evidence="1">
    <location>
        <begin position="74"/>
        <end position="109"/>
    </location>
</feature>
<feature type="region of interest" description="Disordered" evidence="1">
    <location>
        <begin position="355"/>
        <end position="376"/>
    </location>
</feature>
<comment type="caution">
    <text evidence="2">The sequence shown here is derived from an EMBL/GenBank/DDBJ whole genome shotgun (WGS) entry which is preliminary data.</text>
</comment>
<evidence type="ECO:0000256" key="1">
    <source>
        <dbReference type="SAM" id="MobiDB-lite"/>
    </source>
</evidence>
<evidence type="ECO:0000313" key="2">
    <source>
        <dbReference type="EMBL" id="PAV64058.1"/>
    </source>
</evidence>
<protein>
    <submittedName>
        <fullName evidence="2">Uncharacterized protein</fullName>
    </submittedName>
</protein>
<gene>
    <name evidence="2" type="ORF">WR25_04960</name>
</gene>
<organism evidence="2 3">
    <name type="scientific">Diploscapter pachys</name>
    <dbReference type="NCBI Taxonomy" id="2018661"/>
    <lineage>
        <taxon>Eukaryota</taxon>
        <taxon>Metazoa</taxon>
        <taxon>Ecdysozoa</taxon>
        <taxon>Nematoda</taxon>
        <taxon>Chromadorea</taxon>
        <taxon>Rhabditida</taxon>
        <taxon>Rhabditina</taxon>
        <taxon>Rhabditomorpha</taxon>
        <taxon>Rhabditoidea</taxon>
        <taxon>Rhabditidae</taxon>
        <taxon>Diploscapter</taxon>
    </lineage>
</organism>
<feature type="compositionally biased region" description="Polar residues" evidence="1">
    <location>
        <begin position="366"/>
        <end position="376"/>
    </location>
</feature>
<accession>A0A2A2JQR7</accession>
<dbReference type="AlphaFoldDB" id="A0A2A2JQR7"/>
<feature type="compositionally biased region" description="Basic and acidic residues" evidence="1">
    <location>
        <begin position="11"/>
        <end position="27"/>
    </location>
</feature>